<reference evidence="1" key="1">
    <citation type="submission" date="2021-02" db="EMBL/GenBank/DDBJ databases">
        <authorList>
            <person name="Nowell W R."/>
        </authorList>
    </citation>
    <scope>NUCLEOTIDE SEQUENCE</scope>
</reference>
<organism evidence="1 2">
    <name type="scientific">Adineta steineri</name>
    <dbReference type="NCBI Taxonomy" id="433720"/>
    <lineage>
        <taxon>Eukaryota</taxon>
        <taxon>Metazoa</taxon>
        <taxon>Spiralia</taxon>
        <taxon>Gnathifera</taxon>
        <taxon>Rotifera</taxon>
        <taxon>Eurotatoria</taxon>
        <taxon>Bdelloidea</taxon>
        <taxon>Adinetida</taxon>
        <taxon>Adinetidae</taxon>
        <taxon>Adineta</taxon>
    </lineage>
</organism>
<gene>
    <name evidence="1" type="ORF">JYZ213_LOCUS11252</name>
</gene>
<evidence type="ECO:0000313" key="2">
    <source>
        <dbReference type="Proteomes" id="UP000663845"/>
    </source>
</evidence>
<proteinExistence type="predicted"/>
<dbReference type="EMBL" id="CAJNOG010000084">
    <property type="protein sequence ID" value="CAF0914238.1"/>
    <property type="molecule type" value="Genomic_DNA"/>
</dbReference>
<evidence type="ECO:0000313" key="1">
    <source>
        <dbReference type="EMBL" id="CAF0914238.1"/>
    </source>
</evidence>
<name>A0A814AJH7_9BILA</name>
<protein>
    <submittedName>
        <fullName evidence="1">Uncharacterized protein</fullName>
    </submittedName>
</protein>
<comment type="caution">
    <text evidence="1">The sequence shown here is derived from an EMBL/GenBank/DDBJ whole genome shotgun (WGS) entry which is preliminary data.</text>
</comment>
<dbReference type="AlphaFoldDB" id="A0A814AJH7"/>
<dbReference type="Proteomes" id="UP000663845">
    <property type="component" value="Unassembled WGS sequence"/>
</dbReference>
<accession>A0A814AJH7</accession>
<sequence>MSSSSSITASPARCDISVQEYGLNQTLFNMRLKNNTELMKSTEYYHENIQDILFLDIISNKELNPHGHPSQKRRQLKRCKNGIQRRKPVFLCWRTLASQKTVNVQGAVSDG</sequence>